<protein>
    <submittedName>
        <fullName evidence="11">Blast:Zinc finger protein 33A</fullName>
    </submittedName>
</protein>
<feature type="binding site" evidence="8">
    <location>
        <position position="63"/>
    </location>
    <ligand>
        <name>Zn(2+)</name>
        <dbReference type="ChEBI" id="CHEBI:29105"/>
    </ligand>
</feature>
<dbReference type="FunFam" id="3.30.160.60:FF:000446">
    <property type="entry name" value="Zinc finger protein"/>
    <property type="match status" value="1"/>
</dbReference>
<dbReference type="OMA" id="RHDAICQ"/>
<keyword evidence="5 8" id="KW-0862">Zinc</keyword>
<dbReference type="InterPro" id="IPR050331">
    <property type="entry name" value="Zinc_finger"/>
</dbReference>
<dbReference type="InterPro" id="IPR012934">
    <property type="entry name" value="Znf_AD"/>
</dbReference>
<evidence type="ECO:0000259" key="10">
    <source>
        <dbReference type="PROSITE" id="PS51915"/>
    </source>
</evidence>
<dbReference type="InterPro" id="IPR013087">
    <property type="entry name" value="Znf_C2H2_type"/>
</dbReference>
<proteinExistence type="predicted"/>
<sequence length="400" mass="47111">MPIEIGPKTCRVCLEESPRLQRLDETREEGEETPNEMLIQLLGVSYSKLNDKENIPDCICKTCKVELNMAFQFREKALRKQACIEEYCREIGMFDEADELFIKEEESQGDMHGEETLYILEEGADKSEGGEYLVLEEGEEMQEQEYDQKEEEQHEEQEQELITDNIEYLEDNYSIEMNPEQNEIVLETSKPFEETSTQQLVLTEAANASLKNKRGRNRRVEGLRASNVMKGGFICDICGNYYEKRGRMMEHRRRHDTVCQYQCELCDAEFHVREQLRKHMYSHTGSKPFKCSWCSRQFFYESVLKAHENVHRGVKPYVCKVCDKAFAYAHSLTKHELIHSDIKLYRCDYCQKDFRLLHHMRQHEETKCHQNAVMIAESSRVEMMGVEVKMMHEDAEMHAQ</sequence>
<feature type="domain" description="C2H2-type" evidence="9">
    <location>
        <begin position="345"/>
        <end position="374"/>
    </location>
</feature>
<dbReference type="InterPro" id="IPR036236">
    <property type="entry name" value="Znf_C2H2_sf"/>
</dbReference>
<evidence type="ECO:0000256" key="2">
    <source>
        <dbReference type="ARBA" id="ARBA00022723"/>
    </source>
</evidence>
<evidence type="ECO:0000259" key="9">
    <source>
        <dbReference type="PROSITE" id="PS50157"/>
    </source>
</evidence>
<reference evidence="12" key="1">
    <citation type="submission" date="2018-01" db="EMBL/GenBank/DDBJ databases">
        <authorList>
            <person name="Alioto T."/>
            <person name="Alioto T."/>
        </authorList>
    </citation>
    <scope>NUCLEOTIDE SEQUENCE [LARGE SCALE GENOMIC DNA]</scope>
</reference>
<dbReference type="PANTHER" id="PTHR16515:SF66">
    <property type="entry name" value="C2H2-TYPE DOMAIN-CONTAINING PROTEIN"/>
    <property type="match status" value="1"/>
</dbReference>
<dbReference type="SUPFAM" id="SSF57716">
    <property type="entry name" value="Glucocorticoid receptor-like (DNA-binding domain)"/>
    <property type="match status" value="1"/>
</dbReference>
<feature type="binding site" evidence="8">
    <location>
        <position position="10"/>
    </location>
    <ligand>
        <name>Zn(2+)</name>
        <dbReference type="ChEBI" id="CHEBI:29105"/>
    </ligand>
</feature>
<feature type="binding site" evidence="8">
    <location>
        <position position="13"/>
    </location>
    <ligand>
        <name>Zn(2+)</name>
        <dbReference type="ChEBI" id="CHEBI:29105"/>
    </ligand>
</feature>
<evidence type="ECO:0000256" key="6">
    <source>
        <dbReference type="ARBA" id="ARBA00023242"/>
    </source>
</evidence>
<dbReference type="SMART" id="SM00868">
    <property type="entry name" value="zf-AD"/>
    <property type="match status" value="1"/>
</dbReference>
<dbReference type="GO" id="GO:0005634">
    <property type="term" value="C:nucleus"/>
    <property type="evidence" value="ECO:0007669"/>
    <property type="project" value="UniProtKB-SubCell"/>
</dbReference>
<dbReference type="AlphaFoldDB" id="A0A3B0JPU8"/>
<dbReference type="EMBL" id="OUUW01000008">
    <property type="protein sequence ID" value="SPP84237.1"/>
    <property type="molecule type" value="Genomic_DNA"/>
</dbReference>
<keyword evidence="2 8" id="KW-0479">Metal-binding</keyword>
<evidence type="ECO:0000256" key="7">
    <source>
        <dbReference type="PROSITE-ProRule" id="PRU00042"/>
    </source>
</evidence>
<gene>
    <name evidence="11" type="ORF">DGUA_6G016774</name>
</gene>
<dbReference type="Pfam" id="PF07776">
    <property type="entry name" value="zf-AD"/>
    <property type="match status" value="1"/>
</dbReference>
<keyword evidence="6" id="KW-0539">Nucleus</keyword>
<name>A0A3B0JPU8_DROGU</name>
<dbReference type="SUPFAM" id="SSF57667">
    <property type="entry name" value="beta-beta-alpha zinc fingers"/>
    <property type="match status" value="3"/>
</dbReference>
<dbReference type="PROSITE" id="PS50157">
    <property type="entry name" value="ZINC_FINGER_C2H2_2"/>
    <property type="match status" value="5"/>
</dbReference>
<dbReference type="OrthoDB" id="8922241at2759"/>
<comment type="subcellular location">
    <subcellularLocation>
        <location evidence="1">Nucleus</location>
    </subcellularLocation>
</comment>
<feature type="domain" description="C2H2-type" evidence="9">
    <location>
        <begin position="317"/>
        <end position="344"/>
    </location>
</feature>
<evidence type="ECO:0000313" key="12">
    <source>
        <dbReference type="Proteomes" id="UP000268350"/>
    </source>
</evidence>
<dbReference type="PANTHER" id="PTHR16515">
    <property type="entry name" value="PR DOMAIN ZINC FINGER PROTEIN"/>
    <property type="match status" value="1"/>
</dbReference>
<keyword evidence="3" id="KW-0677">Repeat</keyword>
<accession>A0A3B0JPU8</accession>
<evidence type="ECO:0000256" key="1">
    <source>
        <dbReference type="ARBA" id="ARBA00004123"/>
    </source>
</evidence>
<dbReference type="GO" id="GO:0010468">
    <property type="term" value="P:regulation of gene expression"/>
    <property type="evidence" value="ECO:0007669"/>
    <property type="project" value="TreeGrafter"/>
</dbReference>
<dbReference type="PROSITE" id="PS00028">
    <property type="entry name" value="ZINC_FINGER_C2H2_1"/>
    <property type="match status" value="4"/>
</dbReference>
<dbReference type="Gene3D" id="3.30.160.60">
    <property type="entry name" value="Classic Zinc Finger"/>
    <property type="match status" value="3"/>
</dbReference>
<evidence type="ECO:0000256" key="5">
    <source>
        <dbReference type="ARBA" id="ARBA00022833"/>
    </source>
</evidence>
<dbReference type="STRING" id="7266.A0A3B0JPU8"/>
<dbReference type="Pfam" id="PF00096">
    <property type="entry name" value="zf-C2H2"/>
    <property type="match status" value="2"/>
</dbReference>
<feature type="domain" description="C2H2-type" evidence="9">
    <location>
        <begin position="233"/>
        <end position="255"/>
    </location>
</feature>
<feature type="domain" description="C2H2-type" evidence="9">
    <location>
        <begin position="261"/>
        <end position="288"/>
    </location>
</feature>
<evidence type="ECO:0000313" key="11">
    <source>
        <dbReference type="EMBL" id="SPP84237.1"/>
    </source>
</evidence>
<evidence type="ECO:0000256" key="4">
    <source>
        <dbReference type="ARBA" id="ARBA00022771"/>
    </source>
</evidence>
<dbReference type="Proteomes" id="UP000268350">
    <property type="component" value="Unassembled WGS sequence"/>
</dbReference>
<feature type="domain" description="ZAD" evidence="10">
    <location>
        <begin position="8"/>
        <end position="87"/>
    </location>
</feature>
<feature type="domain" description="C2H2-type" evidence="9">
    <location>
        <begin position="289"/>
        <end position="316"/>
    </location>
</feature>
<keyword evidence="12" id="KW-1185">Reference proteome</keyword>
<dbReference type="SMART" id="SM00355">
    <property type="entry name" value="ZnF_C2H2"/>
    <property type="match status" value="5"/>
</dbReference>
<evidence type="ECO:0000256" key="8">
    <source>
        <dbReference type="PROSITE-ProRule" id="PRU01263"/>
    </source>
</evidence>
<evidence type="ECO:0000256" key="3">
    <source>
        <dbReference type="ARBA" id="ARBA00022737"/>
    </source>
</evidence>
<organism evidence="11 12">
    <name type="scientific">Drosophila guanche</name>
    <name type="common">Fruit fly</name>
    <dbReference type="NCBI Taxonomy" id="7266"/>
    <lineage>
        <taxon>Eukaryota</taxon>
        <taxon>Metazoa</taxon>
        <taxon>Ecdysozoa</taxon>
        <taxon>Arthropoda</taxon>
        <taxon>Hexapoda</taxon>
        <taxon>Insecta</taxon>
        <taxon>Pterygota</taxon>
        <taxon>Neoptera</taxon>
        <taxon>Endopterygota</taxon>
        <taxon>Diptera</taxon>
        <taxon>Brachycera</taxon>
        <taxon>Muscomorpha</taxon>
        <taxon>Ephydroidea</taxon>
        <taxon>Drosophilidae</taxon>
        <taxon>Drosophila</taxon>
        <taxon>Sophophora</taxon>
    </lineage>
</organism>
<dbReference type="FunFam" id="3.30.160.60:FF:001182">
    <property type="entry name" value="Zinc finger, C2H2 type"/>
    <property type="match status" value="1"/>
</dbReference>
<keyword evidence="4 7" id="KW-0863">Zinc-finger</keyword>
<dbReference type="GO" id="GO:0008270">
    <property type="term" value="F:zinc ion binding"/>
    <property type="evidence" value="ECO:0007669"/>
    <property type="project" value="UniProtKB-UniRule"/>
</dbReference>
<dbReference type="PROSITE" id="PS51915">
    <property type="entry name" value="ZAD"/>
    <property type="match status" value="1"/>
</dbReference>
<feature type="binding site" evidence="8">
    <location>
        <position position="60"/>
    </location>
    <ligand>
        <name>Zn(2+)</name>
        <dbReference type="ChEBI" id="CHEBI:29105"/>
    </ligand>
</feature>